<evidence type="ECO:0000313" key="3">
    <source>
        <dbReference type="EMBL" id="QBM87225.1"/>
    </source>
</evidence>
<dbReference type="PANTHER" id="PTHR42791">
    <property type="entry name" value="GNAT FAMILY ACETYLTRANSFERASE"/>
    <property type="match status" value="1"/>
</dbReference>
<evidence type="ECO:0000259" key="2">
    <source>
        <dbReference type="PROSITE" id="PS51186"/>
    </source>
</evidence>
<evidence type="ECO:0000256" key="1">
    <source>
        <dbReference type="SAM" id="MobiDB-lite"/>
    </source>
</evidence>
<reference evidence="4" key="1">
    <citation type="submission" date="2019-03" db="EMBL/GenBank/DDBJ databases">
        <title>Snf2 controls pulcherriminic acid biosynthesis and connects pigmentation and antifungal activity of the yeast Metschnikowia pulcherrima.</title>
        <authorList>
            <person name="Gore-Lloyd D."/>
            <person name="Sumann I."/>
            <person name="Brachmann A.O."/>
            <person name="Schneeberger K."/>
            <person name="Ortiz-Merino R.A."/>
            <person name="Moreno-Beltran M."/>
            <person name="Schlaefli M."/>
            <person name="Kirner P."/>
            <person name="Santos Kron A."/>
            <person name="Wolfe K.H."/>
            <person name="Piel J."/>
            <person name="Ahrens C.H."/>
            <person name="Henk D."/>
            <person name="Freimoser F.M."/>
        </authorList>
    </citation>
    <scope>NUCLEOTIDE SEQUENCE [LARGE SCALE GENOMIC DNA]</scope>
    <source>
        <strain evidence="4">APC 1.2</strain>
    </source>
</reference>
<feature type="region of interest" description="Disordered" evidence="1">
    <location>
        <begin position="408"/>
        <end position="430"/>
    </location>
</feature>
<dbReference type="STRING" id="2163413.A0A4P6XL30"/>
<dbReference type="Pfam" id="PF13508">
    <property type="entry name" value="Acetyltransf_7"/>
    <property type="match status" value="1"/>
</dbReference>
<dbReference type="PROSITE" id="PS51186">
    <property type="entry name" value="GNAT"/>
    <property type="match status" value="1"/>
</dbReference>
<dbReference type="InterPro" id="IPR052523">
    <property type="entry name" value="Trichothecene_AcTrans"/>
</dbReference>
<evidence type="ECO:0000313" key="4">
    <source>
        <dbReference type="Proteomes" id="UP000292447"/>
    </source>
</evidence>
<dbReference type="PANTHER" id="PTHR42791:SF1">
    <property type="entry name" value="N-ACETYLTRANSFERASE DOMAIN-CONTAINING PROTEIN"/>
    <property type="match status" value="1"/>
</dbReference>
<keyword evidence="4" id="KW-1185">Reference proteome</keyword>
<dbReference type="GO" id="GO:0016747">
    <property type="term" value="F:acyltransferase activity, transferring groups other than amino-acyl groups"/>
    <property type="evidence" value="ECO:0007669"/>
    <property type="project" value="InterPro"/>
</dbReference>
<gene>
    <name evidence="3" type="primary">MPUL0B04250</name>
    <name evidence="3" type="ORF">METSCH_B04250</name>
</gene>
<dbReference type="CDD" id="cd04301">
    <property type="entry name" value="NAT_SF"/>
    <property type="match status" value="1"/>
</dbReference>
<dbReference type="Gene3D" id="3.40.630.30">
    <property type="match status" value="1"/>
</dbReference>
<feature type="domain" description="N-acetyltransferase" evidence="2">
    <location>
        <begin position="335"/>
        <end position="434"/>
    </location>
</feature>
<dbReference type="EMBL" id="CP034457">
    <property type="protein sequence ID" value="QBM87225.1"/>
    <property type="molecule type" value="Genomic_DNA"/>
</dbReference>
<sequence>MSKSSTHCQTAKPRRQKEKNVSALMCLSRQEPNFRIYGQLIAQVAPESFPIGNVDPIAGPVPPINTLHHSRRPSTTLFIPSFQISFENPTLRPQNLTRLFFNLFSTPSVATWLCSRMFSVIPEDHESCHKRKPRLLQSQGASTGIFNNSSSLRLTAHKKPLNISISPVSILDYRRVAKTLALAFDKDPFVNYVLNTQIEYSPDQTRLIKKKHDLMLSFFEFSAYECMSVGGLVLVVKDNNLELDLIQQRLKPLALSKVPFLGVACWNKLVYDRREKCFDYPHSMSSLSNIHPTSLKFNLFSSLAKCRLKVLRVVEDQLLRERDSVFDQMLSAGSSIKTSDIIWYLGDVGIIPSMQGHGLAKKLMNHCLENYMLGHWCYLESSNAANRKFYEKLGWTLKKTFEVDEEISESSSEESDSTGSRSRRGSFTHSKKVPVRQEVLYMDSFVLFAEA</sequence>
<dbReference type="SUPFAM" id="SSF55729">
    <property type="entry name" value="Acyl-CoA N-acyltransferases (Nat)"/>
    <property type="match status" value="1"/>
</dbReference>
<dbReference type="InterPro" id="IPR000182">
    <property type="entry name" value="GNAT_dom"/>
</dbReference>
<dbReference type="Proteomes" id="UP000292447">
    <property type="component" value="Chromosome II"/>
</dbReference>
<dbReference type="InterPro" id="IPR016181">
    <property type="entry name" value="Acyl_CoA_acyltransferase"/>
</dbReference>
<feature type="compositionally biased region" description="Basic residues" evidence="1">
    <location>
        <begin position="421"/>
        <end position="430"/>
    </location>
</feature>
<organism evidence="3 4">
    <name type="scientific">Metschnikowia aff. pulcherrima</name>
    <dbReference type="NCBI Taxonomy" id="2163413"/>
    <lineage>
        <taxon>Eukaryota</taxon>
        <taxon>Fungi</taxon>
        <taxon>Dikarya</taxon>
        <taxon>Ascomycota</taxon>
        <taxon>Saccharomycotina</taxon>
        <taxon>Pichiomycetes</taxon>
        <taxon>Metschnikowiaceae</taxon>
        <taxon>Metschnikowia</taxon>
    </lineage>
</organism>
<dbReference type="AlphaFoldDB" id="A0A4P6XL30"/>
<protein>
    <submittedName>
        <fullName evidence="3">Acetyltransferase (GNAT) family protein</fullName>
    </submittedName>
</protein>
<accession>A0A4P6XL30</accession>
<proteinExistence type="predicted"/>
<name>A0A4P6XL30_9ASCO</name>
<keyword evidence="3" id="KW-0808">Transferase</keyword>